<evidence type="ECO:0000256" key="5">
    <source>
        <dbReference type="ARBA" id="ARBA00022833"/>
    </source>
</evidence>
<proteinExistence type="inferred from homology"/>
<evidence type="ECO:0000256" key="1">
    <source>
        <dbReference type="ARBA" id="ARBA00001362"/>
    </source>
</evidence>
<feature type="binding site" evidence="9">
    <location>
        <position position="217"/>
    </location>
    <ligand>
        <name>Zn(2+)</name>
        <dbReference type="ChEBI" id="CHEBI:29105"/>
        <note>catalytic</note>
    </ligand>
</feature>
<keyword evidence="3 9" id="KW-0479">Metal-binding</keyword>
<comment type="catalytic activity">
    <reaction evidence="1 9 10">
        <text>D-alanyl-D-alanine + H2O = 2 D-alanine</text>
        <dbReference type="Rhea" id="RHEA:20661"/>
        <dbReference type="ChEBI" id="CHEBI:15377"/>
        <dbReference type="ChEBI" id="CHEBI:57416"/>
        <dbReference type="ChEBI" id="CHEBI:57822"/>
        <dbReference type="EC" id="3.4.13.22"/>
    </reaction>
</comment>
<evidence type="ECO:0000313" key="12">
    <source>
        <dbReference type="Proteomes" id="UP000486602"/>
    </source>
</evidence>
<evidence type="ECO:0000313" key="11">
    <source>
        <dbReference type="EMBL" id="NEN23713.1"/>
    </source>
</evidence>
<evidence type="ECO:0000256" key="6">
    <source>
        <dbReference type="ARBA" id="ARBA00022997"/>
    </source>
</evidence>
<dbReference type="GO" id="GO:0008270">
    <property type="term" value="F:zinc ion binding"/>
    <property type="evidence" value="ECO:0007669"/>
    <property type="project" value="UniProtKB-UniRule"/>
</dbReference>
<dbReference type="Pfam" id="PF01427">
    <property type="entry name" value="Peptidase_M15"/>
    <property type="match status" value="1"/>
</dbReference>
<comment type="caution">
    <text evidence="11">The sequence shown here is derived from an EMBL/GenBank/DDBJ whole genome shotgun (WGS) entry which is preliminary data.</text>
</comment>
<comment type="cofactor">
    <cofactor evidence="9">
        <name>Zn(2+)</name>
        <dbReference type="ChEBI" id="CHEBI:29105"/>
    </cofactor>
    <text evidence="9">Binds 1 zinc ion per subunit.</text>
</comment>
<keyword evidence="7 9" id="KW-0482">Metalloprotease</keyword>
<dbReference type="HAMAP" id="MF_01924">
    <property type="entry name" value="A_A_dipeptidase"/>
    <property type="match status" value="1"/>
</dbReference>
<dbReference type="GO" id="GO:0006508">
    <property type="term" value="P:proteolysis"/>
    <property type="evidence" value="ECO:0007669"/>
    <property type="project" value="UniProtKB-KW"/>
</dbReference>
<keyword evidence="4 9" id="KW-0378">Hydrolase</keyword>
<comment type="function">
    <text evidence="9 10">Catalyzes hydrolysis of the D-alanyl-D-alanine dipeptide.</text>
</comment>
<keyword evidence="5 9" id="KW-0862">Zinc</keyword>
<feature type="binding site" evidence="9">
    <location>
        <position position="149"/>
    </location>
    <ligand>
        <name>Zn(2+)</name>
        <dbReference type="ChEBI" id="CHEBI:29105"/>
        <note>catalytic</note>
    </ligand>
</feature>
<dbReference type="AlphaFoldDB" id="A0A7K3WPX3"/>
<accession>A0A7K3WPX3</accession>
<evidence type="ECO:0000256" key="3">
    <source>
        <dbReference type="ARBA" id="ARBA00022723"/>
    </source>
</evidence>
<keyword evidence="12" id="KW-1185">Reference proteome</keyword>
<evidence type="ECO:0000256" key="8">
    <source>
        <dbReference type="ARBA" id="ARBA00023316"/>
    </source>
</evidence>
<dbReference type="CDD" id="cd14817">
    <property type="entry name" value="D-Ala-D-Ala_dipeptidase_VanX"/>
    <property type="match status" value="1"/>
</dbReference>
<dbReference type="GO" id="GO:0160237">
    <property type="term" value="F:D-Ala-D-Ala dipeptidase activity"/>
    <property type="evidence" value="ECO:0007669"/>
    <property type="project" value="UniProtKB-EC"/>
</dbReference>
<evidence type="ECO:0000256" key="9">
    <source>
        <dbReference type="HAMAP-Rule" id="MF_01924"/>
    </source>
</evidence>
<dbReference type="Gene3D" id="3.30.1380.10">
    <property type="match status" value="1"/>
</dbReference>
<dbReference type="InterPro" id="IPR009045">
    <property type="entry name" value="Zn_M74/Hedgehog-like"/>
</dbReference>
<dbReference type="InterPro" id="IPR000755">
    <property type="entry name" value="A_A_dipeptidase"/>
</dbReference>
<organism evidence="11 12">
    <name type="scientific">Cryomorpha ignava</name>
    <dbReference type="NCBI Taxonomy" id="101383"/>
    <lineage>
        <taxon>Bacteria</taxon>
        <taxon>Pseudomonadati</taxon>
        <taxon>Bacteroidota</taxon>
        <taxon>Flavobacteriia</taxon>
        <taxon>Flavobacteriales</taxon>
        <taxon>Cryomorphaceae</taxon>
        <taxon>Cryomorpha</taxon>
    </lineage>
</organism>
<evidence type="ECO:0000256" key="7">
    <source>
        <dbReference type="ARBA" id="ARBA00023049"/>
    </source>
</evidence>
<dbReference type="PANTHER" id="PTHR43126:SF1">
    <property type="entry name" value="D-ALANYL-D-ALANINE DIPEPTIDASE"/>
    <property type="match status" value="1"/>
</dbReference>
<reference evidence="11 12" key="1">
    <citation type="submission" date="2020-02" db="EMBL/GenBank/DDBJ databases">
        <title>Out from the shadows clarifying the taxonomy of the family Cryomorphaceae and related taxa by utilizing the GTDB taxonomic framework.</title>
        <authorList>
            <person name="Bowman J.P."/>
        </authorList>
    </citation>
    <scope>NUCLEOTIDE SEQUENCE [LARGE SCALE GENOMIC DNA]</scope>
    <source>
        <strain evidence="11 12">QSSC 1-22</strain>
    </source>
</reference>
<feature type="binding site" evidence="9">
    <location>
        <position position="156"/>
    </location>
    <ligand>
        <name>Zn(2+)</name>
        <dbReference type="ChEBI" id="CHEBI:29105"/>
        <note>catalytic</note>
    </ligand>
</feature>
<evidence type="ECO:0000256" key="10">
    <source>
        <dbReference type="PIRNR" id="PIRNR026671"/>
    </source>
</evidence>
<dbReference type="GO" id="GO:0071555">
    <property type="term" value="P:cell wall organization"/>
    <property type="evidence" value="ECO:0007669"/>
    <property type="project" value="UniProtKB-KW"/>
</dbReference>
<comment type="similarity">
    <text evidence="9 10">Belongs to the peptidase M15D family.</text>
</comment>
<feature type="active site" description="Proton donor/acceptor" evidence="9">
    <location>
        <position position="214"/>
    </location>
</feature>
<gene>
    <name evidence="11" type="ORF">G3O08_09395</name>
</gene>
<dbReference type="PANTHER" id="PTHR43126">
    <property type="entry name" value="D-ALANYL-D-ALANINE DIPEPTIDASE"/>
    <property type="match status" value="1"/>
</dbReference>
<name>A0A7K3WPX3_9FLAO</name>
<sequence length="235" mass="26936">MGTYLVNLLIYALITISLNPVKEKIERSQFDSNIPSDFIEIQSRPPNVYIDVRYATSNNFVGKRINGYNAEKILLTRAAADSLEKAIELLNRLGYGIIIYDGYRPQKAVNMFVSWSRLLNDTINKQAFYPDVSKKNLFKQGYIASKSGHSRGSTIDLGLVYISNGEIVLMGTSFDFFGPESASKYQALPKDQRDKRLILRNAMMLAGFKPIETEWWHFTLRNEPFPDTYFDFDIE</sequence>
<protein>
    <recommendedName>
        <fullName evidence="9 10">D-alanyl-D-alanine dipeptidase</fullName>
        <shortName evidence="9 10">D-Ala-D-Ala dipeptidase</shortName>
        <ecNumber evidence="9 10">3.4.13.22</ecNumber>
    </recommendedName>
</protein>
<dbReference type="SUPFAM" id="SSF55166">
    <property type="entry name" value="Hedgehog/DD-peptidase"/>
    <property type="match status" value="1"/>
</dbReference>
<dbReference type="Proteomes" id="UP000486602">
    <property type="component" value="Unassembled WGS sequence"/>
</dbReference>
<keyword evidence="2 9" id="KW-0645">Protease</keyword>
<keyword evidence="8 10" id="KW-0961">Cell wall biogenesis/degradation</keyword>
<keyword evidence="6 9" id="KW-0224">Dipeptidase</keyword>
<dbReference type="PIRSF" id="PIRSF026671">
    <property type="entry name" value="AA_dipeptidase"/>
    <property type="match status" value="1"/>
</dbReference>
<dbReference type="RefSeq" id="WP_163285108.1">
    <property type="nucleotide sequence ID" value="NZ_JAAGVY010000014.1"/>
</dbReference>
<evidence type="ECO:0000256" key="4">
    <source>
        <dbReference type="ARBA" id="ARBA00022801"/>
    </source>
</evidence>
<feature type="site" description="Transition state stabilizer" evidence="9">
    <location>
        <position position="104"/>
    </location>
</feature>
<dbReference type="EMBL" id="JAAGVY010000014">
    <property type="protein sequence ID" value="NEN23713.1"/>
    <property type="molecule type" value="Genomic_DNA"/>
</dbReference>
<dbReference type="EC" id="3.4.13.22" evidence="9 10"/>
<evidence type="ECO:0000256" key="2">
    <source>
        <dbReference type="ARBA" id="ARBA00022670"/>
    </source>
</evidence>
<dbReference type="GO" id="GO:0008237">
    <property type="term" value="F:metallopeptidase activity"/>
    <property type="evidence" value="ECO:0007669"/>
    <property type="project" value="UniProtKB-KW"/>
</dbReference>